<dbReference type="PANTHER" id="PTHR46104:SF1">
    <property type="entry name" value="GENE 9195-RELATED"/>
    <property type="match status" value="1"/>
</dbReference>
<evidence type="ECO:0000313" key="2">
    <source>
        <dbReference type="EMBL" id="KAJ8362202.1"/>
    </source>
</evidence>
<proteinExistence type="predicted"/>
<accession>A0AAD7R4J8</accession>
<organism evidence="2 3">
    <name type="scientific">Aldrovandia affinis</name>
    <dbReference type="NCBI Taxonomy" id="143900"/>
    <lineage>
        <taxon>Eukaryota</taxon>
        <taxon>Metazoa</taxon>
        <taxon>Chordata</taxon>
        <taxon>Craniata</taxon>
        <taxon>Vertebrata</taxon>
        <taxon>Euteleostomi</taxon>
        <taxon>Actinopterygii</taxon>
        <taxon>Neopterygii</taxon>
        <taxon>Teleostei</taxon>
        <taxon>Notacanthiformes</taxon>
        <taxon>Halosauridae</taxon>
        <taxon>Aldrovandia</taxon>
    </lineage>
</organism>
<evidence type="ECO:0000313" key="3">
    <source>
        <dbReference type="Proteomes" id="UP001221898"/>
    </source>
</evidence>
<dbReference type="EMBL" id="JAINUG010000729">
    <property type="protein sequence ID" value="KAJ8362202.1"/>
    <property type="molecule type" value="Genomic_DNA"/>
</dbReference>
<name>A0AAD7R4J8_9TELE</name>
<keyword evidence="1" id="KW-0812">Transmembrane</keyword>
<dbReference type="Proteomes" id="UP001221898">
    <property type="component" value="Unassembled WGS sequence"/>
</dbReference>
<feature type="transmembrane region" description="Helical" evidence="1">
    <location>
        <begin position="293"/>
        <end position="317"/>
    </location>
</feature>
<evidence type="ECO:0000256" key="1">
    <source>
        <dbReference type="SAM" id="Phobius"/>
    </source>
</evidence>
<dbReference type="PANTHER" id="PTHR46104">
    <property type="entry name" value="GENE 9195-RELATED-RELATED"/>
    <property type="match status" value="1"/>
</dbReference>
<protein>
    <submittedName>
        <fullName evidence="2">Uncharacterized protein</fullName>
    </submittedName>
</protein>
<sequence length="394" mass="43589">GGQVRLAASRECVSPSRYLCNVTCGSHGGQLNVELGICHCERYVAVEELCNASCLSALPRVSAGTSRDGRLVLRVRHREESDVWSRTVVDILGPDVHVKTIGSVHFVQFDSNGVFGWILTNQTLIDTFLSAQPIIFPERESRSRAVSSDVNELSNPRPIPRIPNPIACLAPNDMLLFQLTINYTDRHLSHFPVYQKDHLFSSNPGWDFGAFRQLEHLIKHSQYNSSKFAHVFSETGKYVFLDNAVPDWSLIVVVSEHGTECDPAAAIFQPTSPAQLVRHGVLKQPRLNLLPNWGAIAGALGLLVLLVVVLITTALVLKPNRAGLNIQWRQKPKWRSLGEPSIPPVYVYARDSMDVCDALGHRGVGEGAEAEEPAICKGVDHRPFISSFMPRISH</sequence>
<reference evidence="2" key="1">
    <citation type="journal article" date="2023" name="Science">
        <title>Genome structures resolve the early diversification of teleost fishes.</title>
        <authorList>
            <person name="Parey E."/>
            <person name="Louis A."/>
            <person name="Montfort J."/>
            <person name="Bouchez O."/>
            <person name="Roques C."/>
            <person name="Iampietro C."/>
            <person name="Lluch J."/>
            <person name="Castinel A."/>
            <person name="Donnadieu C."/>
            <person name="Desvignes T."/>
            <person name="Floi Bucao C."/>
            <person name="Jouanno E."/>
            <person name="Wen M."/>
            <person name="Mejri S."/>
            <person name="Dirks R."/>
            <person name="Jansen H."/>
            <person name="Henkel C."/>
            <person name="Chen W.J."/>
            <person name="Zahm M."/>
            <person name="Cabau C."/>
            <person name="Klopp C."/>
            <person name="Thompson A.W."/>
            <person name="Robinson-Rechavi M."/>
            <person name="Braasch I."/>
            <person name="Lecointre G."/>
            <person name="Bobe J."/>
            <person name="Postlethwait J.H."/>
            <person name="Berthelot C."/>
            <person name="Roest Crollius H."/>
            <person name="Guiguen Y."/>
        </authorList>
    </citation>
    <scope>NUCLEOTIDE SEQUENCE</scope>
    <source>
        <strain evidence="2">NC1722</strain>
    </source>
</reference>
<keyword evidence="3" id="KW-1185">Reference proteome</keyword>
<comment type="caution">
    <text evidence="2">The sequence shown here is derived from an EMBL/GenBank/DDBJ whole genome shotgun (WGS) entry which is preliminary data.</text>
</comment>
<keyword evidence="1" id="KW-1133">Transmembrane helix</keyword>
<dbReference type="AlphaFoldDB" id="A0AAD7R4J8"/>
<feature type="non-terminal residue" evidence="2">
    <location>
        <position position="1"/>
    </location>
</feature>
<gene>
    <name evidence="2" type="ORF">AAFF_G00388780</name>
</gene>
<keyword evidence="1" id="KW-0472">Membrane</keyword>